<gene>
    <name evidence="1" type="ORF">HPB50_007742</name>
</gene>
<dbReference type="EMBL" id="CM023489">
    <property type="protein sequence ID" value="KAH6922035.1"/>
    <property type="molecule type" value="Genomic_DNA"/>
</dbReference>
<evidence type="ECO:0000313" key="2">
    <source>
        <dbReference type="Proteomes" id="UP000821845"/>
    </source>
</evidence>
<dbReference type="Proteomes" id="UP000821845">
    <property type="component" value="Chromosome 9"/>
</dbReference>
<evidence type="ECO:0000313" key="1">
    <source>
        <dbReference type="EMBL" id="KAH6922035.1"/>
    </source>
</evidence>
<protein>
    <submittedName>
        <fullName evidence="1">Uncharacterized protein</fullName>
    </submittedName>
</protein>
<sequence>MDGTTNKHLSYLRPRPLQVPGRTLDHILFPNCPKFPELDQIKLPESDASQEASAGPSELKSISASSVVASETPKKPAVKLPAAKTVQSSSDPLPARSSTAFPRKQRASSQPANKKITPVTTKVPADASDLKSDESSEDRSDSEGSLDETGITSYGAAVPVDSPGNLDSSSKTKGLEEEQKSMPAAAIAFVSVLIFAFLIIMAVLLAPEGSDRHHGADSDGHLHPSGSTGGKQGRSGEEEASKEDEPTGELGTALPQTASTRKRPFNLAGYGDANAPDGDAASPECDTESCRWESRLVNEMLNATVDPCEDFYAYVCSSAWERSSDDLPYRAAGHAFLINEVTRYLQEHAHSVPYTTTKDVIHSEHNFLDHASIVLSGCLKNAVPKGVHNWDGIRGLLRDVGLENWPYVEPTAAPFSAR</sequence>
<comment type="caution">
    <text evidence="1">The sequence shown here is derived from an EMBL/GenBank/DDBJ whole genome shotgun (WGS) entry which is preliminary data.</text>
</comment>
<organism evidence="1 2">
    <name type="scientific">Hyalomma asiaticum</name>
    <name type="common">Tick</name>
    <dbReference type="NCBI Taxonomy" id="266040"/>
    <lineage>
        <taxon>Eukaryota</taxon>
        <taxon>Metazoa</taxon>
        <taxon>Ecdysozoa</taxon>
        <taxon>Arthropoda</taxon>
        <taxon>Chelicerata</taxon>
        <taxon>Arachnida</taxon>
        <taxon>Acari</taxon>
        <taxon>Parasitiformes</taxon>
        <taxon>Ixodida</taxon>
        <taxon>Ixodoidea</taxon>
        <taxon>Ixodidae</taxon>
        <taxon>Hyalomminae</taxon>
        <taxon>Hyalomma</taxon>
    </lineage>
</organism>
<accession>A0ACB7RIE5</accession>
<name>A0ACB7RIE5_HYAAI</name>
<proteinExistence type="predicted"/>
<reference evidence="1" key="1">
    <citation type="submission" date="2020-05" db="EMBL/GenBank/DDBJ databases">
        <title>Large-scale comparative analyses of tick genomes elucidate their genetic diversity and vector capacities.</title>
        <authorList>
            <person name="Jia N."/>
            <person name="Wang J."/>
            <person name="Shi W."/>
            <person name="Du L."/>
            <person name="Sun Y."/>
            <person name="Zhan W."/>
            <person name="Jiang J."/>
            <person name="Wang Q."/>
            <person name="Zhang B."/>
            <person name="Ji P."/>
            <person name="Sakyi L.B."/>
            <person name="Cui X."/>
            <person name="Yuan T."/>
            <person name="Jiang B."/>
            <person name="Yang W."/>
            <person name="Lam T.T.-Y."/>
            <person name="Chang Q."/>
            <person name="Ding S."/>
            <person name="Wang X."/>
            <person name="Zhu J."/>
            <person name="Ruan X."/>
            <person name="Zhao L."/>
            <person name="Wei J."/>
            <person name="Que T."/>
            <person name="Du C."/>
            <person name="Cheng J."/>
            <person name="Dai P."/>
            <person name="Han X."/>
            <person name="Huang E."/>
            <person name="Gao Y."/>
            <person name="Liu J."/>
            <person name="Shao H."/>
            <person name="Ye R."/>
            <person name="Li L."/>
            <person name="Wei W."/>
            <person name="Wang X."/>
            <person name="Wang C."/>
            <person name="Yang T."/>
            <person name="Huo Q."/>
            <person name="Li W."/>
            <person name="Guo W."/>
            <person name="Chen H."/>
            <person name="Zhou L."/>
            <person name="Ni X."/>
            <person name="Tian J."/>
            <person name="Zhou Y."/>
            <person name="Sheng Y."/>
            <person name="Liu T."/>
            <person name="Pan Y."/>
            <person name="Xia L."/>
            <person name="Li J."/>
            <person name="Zhao F."/>
            <person name="Cao W."/>
        </authorList>
    </citation>
    <scope>NUCLEOTIDE SEQUENCE</scope>
    <source>
        <strain evidence="1">Hyas-2018</strain>
    </source>
</reference>
<keyword evidence="2" id="KW-1185">Reference proteome</keyword>